<organism evidence="1 2">
    <name type="scientific">Prosthecobacter vanneervenii</name>
    <dbReference type="NCBI Taxonomy" id="48466"/>
    <lineage>
        <taxon>Bacteria</taxon>
        <taxon>Pseudomonadati</taxon>
        <taxon>Verrucomicrobiota</taxon>
        <taxon>Verrucomicrobiia</taxon>
        <taxon>Verrucomicrobiales</taxon>
        <taxon>Verrucomicrobiaceae</taxon>
        <taxon>Prosthecobacter</taxon>
    </lineage>
</organism>
<protein>
    <submittedName>
        <fullName evidence="1">Putative RNase H-like HicB family nuclease</fullName>
    </submittedName>
</protein>
<dbReference type="Gene3D" id="3.30.160.250">
    <property type="match status" value="1"/>
</dbReference>
<dbReference type="Proteomes" id="UP000590740">
    <property type="component" value="Unassembled WGS sequence"/>
</dbReference>
<evidence type="ECO:0000313" key="2">
    <source>
        <dbReference type="Proteomes" id="UP000590740"/>
    </source>
</evidence>
<proteinExistence type="predicted"/>
<dbReference type="RefSeq" id="WP_184341147.1">
    <property type="nucleotide sequence ID" value="NZ_JACHIG010000007.1"/>
</dbReference>
<dbReference type="InterPro" id="IPR051404">
    <property type="entry name" value="TA_system_antitoxin"/>
</dbReference>
<gene>
    <name evidence="1" type="ORF">HNQ65_003483</name>
</gene>
<dbReference type="EMBL" id="JACHIG010000007">
    <property type="protein sequence ID" value="MBB5033893.1"/>
    <property type="molecule type" value="Genomic_DNA"/>
</dbReference>
<dbReference type="SUPFAM" id="SSF143100">
    <property type="entry name" value="TTHA1013/TTHA0281-like"/>
    <property type="match status" value="1"/>
</dbReference>
<name>A0A7W7YCY7_9BACT</name>
<dbReference type="PANTHER" id="PTHR34504:SF4">
    <property type="entry name" value="ANTITOXIN HICB"/>
    <property type="match status" value="1"/>
</dbReference>
<dbReference type="PANTHER" id="PTHR34504">
    <property type="entry name" value="ANTITOXIN HICB"/>
    <property type="match status" value="1"/>
</dbReference>
<accession>A0A7W7YCY7</accession>
<sequence>MNLTAVYEPAAEGGFTCWVEEIPAAISEGETIEEAESNLMEALKLVLECQRELSDQTRSPASLKRSLELAA</sequence>
<keyword evidence="2" id="KW-1185">Reference proteome</keyword>
<reference evidence="1 2" key="1">
    <citation type="submission" date="2020-08" db="EMBL/GenBank/DDBJ databases">
        <title>Genomic Encyclopedia of Type Strains, Phase IV (KMG-IV): sequencing the most valuable type-strain genomes for metagenomic binning, comparative biology and taxonomic classification.</title>
        <authorList>
            <person name="Goeker M."/>
        </authorList>
    </citation>
    <scope>NUCLEOTIDE SEQUENCE [LARGE SCALE GENOMIC DNA]</scope>
    <source>
        <strain evidence="1 2">DSM 12252</strain>
    </source>
</reference>
<dbReference type="InterPro" id="IPR035069">
    <property type="entry name" value="TTHA1013/TTHA0281-like"/>
</dbReference>
<comment type="caution">
    <text evidence="1">The sequence shown here is derived from an EMBL/GenBank/DDBJ whole genome shotgun (WGS) entry which is preliminary data.</text>
</comment>
<dbReference type="AlphaFoldDB" id="A0A7W7YCY7"/>
<evidence type="ECO:0000313" key="1">
    <source>
        <dbReference type="EMBL" id="MBB5033893.1"/>
    </source>
</evidence>